<evidence type="ECO:0000256" key="3">
    <source>
        <dbReference type="ARBA" id="ARBA00022670"/>
    </source>
</evidence>
<dbReference type="EC" id="3.4.21.-" evidence="12"/>
<dbReference type="SUPFAM" id="SSF51306">
    <property type="entry name" value="LexA/Signal peptidase"/>
    <property type="match status" value="1"/>
</dbReference>
<dbReference type="GO" id="GO:0042720">
    <property type="term" value="C:mitochondrial inner membrane peptidase complex"/>
    <property type="evidence" value="ECO:0007669"/>
    <property type="project" value="InterPro"/>
</dbReference>
<dbReference type="HOGENOM" id="CLU_048136_0_0_1"/>
<evidence type="ECO:0000256" key="8">
    <source>
        <dbReference type="ARBA" id="ARBA00023128"/>
    </source>
</evidence>
<evidence type="ECO:0000256" key="7">
    <source>
        <dbReference type="ARBA" id="ARBA00022989"/>
    </source>
</evidence>
<dbReference type="InterPro" id="IPR019756">
    <property type="entry name" value="Pept_S26A_signal_pept_1_Ser-AS"/>
</dbReference>
<dbReference type="PANTHER" id="PTHR46041:SF2">
    <property type="entry name" value="MITOCHONDRIAL INNER MEMBRANE PROTEASE SUBUNIT 2"/>
    <property type="match status" value="1"/>
</dbReference>
<reference evidence="15 16" key="1">
    <citation type="submission" date="2015-01" db="EMBL/GenBank/DDBJ databases">
        <title>The Genome Sequence of Exophiala mesophila CBS40295.</title>
        <authorList>
            <consortium name="The Broad Institute Genomics Platform"/>
            <person name="Cuomo C."/>
            <person name="de Hoog S."/>
            <person name="Gorbushina A."/>
            <person name="Stielow B."/>
            <person name="Teixiera M."/>
            <person name="Abouelleil A."/>
            <person name="Chapman S.B."/>
            <person name="Priest M."/>
            <person name="Young S.K."/>
            <person name="Wortman J."/>
            <person name="Nusbaum C."/>
            <person name="Birren B."/>
        </authorList>
    </citation>
    <scope>NUCLEOTIDE SEQUENCE [LARGE SCALE GENOMIC DNA]</scope>
    <source>
        <strain evidence="15 16">CBS 40295</strain>
    </source>
</reference>
<keyword evidence="5 12" id="KW-0999">Mitochondrion inner membrane</keyword>
<evidence type="ECO:0000256" key="1">
    <source>
        <dbReference type="ARBA" id="ARBA00004434"/>
    </source>
</evidence>
<dbReference type="AlphaFoldDB" id="A0A0D1YA29"/>
<dbReference type="OrthoDB" id="9996127at2759"/>
<feature type="active site" evidence="11">
    <location>
        <position position="217"/>
    </location>
</feature>
<keyword evidence="16" id="KW-1185">Reference proteome</keyword>
<keyword evidence="4" id="KW-0812">Transmembrane</keyword>
<evidence type="ECO:0000313" key="15">
    <source>
        <dbReference type="EMBL" id="KIV97466.1"/>
    </source>
</evidence>
<dbReference type="NCBIfam" id="TIGR02227">
    <property type="entry name" value="sigpep_I_bact"/>
    <property type="match status" value="1"/>
</dbReference>
<comment type="subunit">
    <text evidence="10">Component of the signal peptidase complex (SPC) composed of a catalytic subunit SEC11 and three accessory subunits SPC1, SPC2 and SPC3. The complex induces a local thinning of the ER membrane which is used to measure the length of the signal peptide (SP) h-region of protein substrates. This ensures the selectivity of the complex towards h-regions shorter than 18-20 amino acids. SPC associates with the translocon complex.</text>
</comment>
<evidence type="ECO:0000313" key="16">
    <source>
        <dbReference type="Proteomes" id="UP000054302"/>
    </source>
</evidence>
<evidence type="ECO:0000256" key="11">
    <source>
        <dbReference type="PIRSR" id="PIRSR600223-1"/>
    </source>
</evidence>
<dbReference type="Gene3D" id="2.10.109.10">
    <property type="entry name" value="Umud Fragment, subunit A"/>
    <property type="match status" value="1"/>
</dbReference>
<evidence type="ECO:0000256" key="5">
    <source>
        <dbReference type="ARBA" id="ARBA00022792"/>
    </source>
</evidence>
<dbReference type="InterPro" id="IPR000223">
    <property type="entry name" value="Pept_S26A_signal_pept_1"/>
</dbReference>
<sequence>MQSKSQLLLHHTITMPPRSRGALLCRLLLSSLPRPHTLSSHFIPLIRRYASPASSRPPVKLRKRKLTFTKPRDTKPESWNTLFSEQNVGNESIARSRLSEYTHEYPEIPKERFLDAYLSPTARRWLYRLLVYVPPLLLLYTEFPVSVEYVQGGSMTPTLNPEYDTNTPHGNMDTDTVIVQRLMFGNYLLRPKLSRWEIKRGDIVVYTQPVTGTRAIKRVVGVPGDVVIPLKGYTAIDGEDGDDDNNNHNPTDDKDSKKKTGIVVPYNHIWVEGDVGVRKKSFDSNWYGPISQNLVDGFVKIVKSKDGWRVLKPDTETNEMYPAKRDGRVYENAVRDAQINPDQQALNQGWVDGTAERELNTLRMKRDVLPTSMRDPGMLAKLRSLYQEAAMNMDIEDDKVRQIAAGIEEELGSAFEKVGLNRNGSRSLLPRQGPVAVEEEVAQQRLRAYLEKVEKSK</sequence>
<keyword evidence="3 12" id="KW-0645">Protease</keyword>
<evidence type="ECO:0000259" key="14">
    <source>
        <dbReference type="Pfam" id="PF10502"/>
    </source>
</evidence>
<organism evidence="15 16">
    <name type="scientific">Exophiala mesophila</name>
    <name type="common">Black yeast-like fungus</name>
    <dbReference type="NCBI Taxonomy" id="212818"/>
    <lineage>
        <taxon>Eukaryota</taxon>
        <taxon>Fungi</taxon>
        <taxon>Dikarya</taxon>
        <taxon>Ascomycota</taxon>
        <taxon>Pezizomycotina</taxon>
        <taxon>Eurotiomycetes</taxon>
        <taxon>Chaetothyriomycetidae</taxon>
        <taxon>Chaetothyriales</taxon>
        <taxon>Herpotrichiellaceae</taxon>
        <taxon>Exophiala</taxon>
    </lineage>
</organism>
<evidence type="ECO:0000256" key="6">
    <source>
        <dbReference type="ARBA" id="ARBA00022801"/>
    </source>
</evidence>
<feature type="active site" evidence="11">
    <location>
        <position position="154"/>
    </location>
</feature>
<dbReference type="VEuPathDB" id="FungiDB:PV10_01217"/>
<dbReference type="GeneID" id="27319062"/>
<dbReference type="STRING" id="212818.A0A0D1YA29"/>
<dbReference type="EMBL" id="KN847520">
    <property type="protein sequence ID" value="KIV97466.1"/>
    <property type="molecule type" value="Genomic_DNA"/>
</dbReference>
<dbReference type="GO" id="GO:0006465">
    <property type="term" value="P:signal peptide processing"/>
    <property type="evidence" value="ECO:0007669"/>
    <property type="project" value="InterPro"/>
</dbReference>
<comment type="subcellular location">
    <subcellularLocation>
        <location evidence="1">Mitochondrion inner membrane</location>
        <topology evidence="1">Single-pass membrane protein</topology>
    </subcellularLocation>
</comment>
<protein>
    <recommendedName>
        <fullName evidence="12">Mitochondrial inner membrane protease subunit</fullName>
        <ecNumber evidence="12">3.4.21.-</ecNumber>
    </recommendedName>
</protein>
<dbReference type="GO" id="GO:0004252">
    <property type="term" value="F:serine-type endopeptidase activity"/>
    <property type="evidence" value="ECO:0007669"/>
    <property type="project" value="InterPro"/>
</dbReference>
<keyword evidence="9" id="KW-0472">Membrane</keyword>
<name>A0A0D1YA29_EXOME</name>
<dbReference type="Proteomes" id="UP000054302">
    <property type="component" value="Unassembled WGS sequence"/>
</dbReference>
<gene>
    <name evidence="15" type="ORF">PV10_01217</name>
</gene>
<evidence type="ECO:0000256" key="2">
    <source>
        <dbReference type="ARBA" id="ARBA00007066"/>
    </source>
</evidence>
<dbReference type="PROSITE" id="PS00501">
    <property type="entry name" value="SPASE_I_1"/>
    <property type="match status" value="1"/>
</dbReference>
<keyword evidence="8 12" id="KW-0496">Mitochondrion</keyword>
<dbReference type="PANTHER" id="PTHR46041">
    <property type="entry name" value="MITOCHONDRIAL INNER MEMBRANE PROTEASE SUBUNIT 2"/>
    <property type="match status" value="1"/>
</dbReference>
<comment type="similarity">
    <text evidence="2">Belongs to the peptidase S26 family. IMP2 subfamily.</text>
</comment>
<dbReference type="CDD" id="cd06530">
    <property type="entry name" value="S26_SPase_I"/>
    <property type="match status" value="1"/>
</dbReference>
<dbReference type="PRINTS" id="PR00727">
    <property type="entry name" value="LEADERPTASE"/>
</dbReference>
<keyword evidence="7" id="KW-1133">Transmembrane helix</keyword>
<evidence type="ECO:0000256" key="13">
    <source>
        <dbReference type="SAM" id="MobiDB-lite"/>
    </source>
</evidence>
<dbReference type="InterPro" id="IPR036286">
    <property type="entry name" value="LexA/Signal_pep-like_sf"/>
</dbReference>
<dbReference type="OMA" id="YNHIWVE"/>
<feature type="region of interest" description="Disordered" evidence="13">
    <location>
        <begin position="237"/>
        <end position="258"/>
    </location>
</feature>
<accession>A0A0D1YA29</accession>
<dbReference type="Pfam" id="PF10502">
    <property type="entry name" value="Peptidase_S26"/>
    <property type="match status" value="1"/>
</dbReference>
<feature type="domain" description="Peptidase S26" evidence="14">
    <location>
        <begin position="125"/>
        <end position="301"/>
    </location>
</feature>
<evidence type="ECO:0000256" key="10">
    <source>
        <dbReference type="ARBA" id="ARBA00047037"/>
    </source>
</evidence>
<dbReference type="InterPro" id="IPR037730">
    <property type="entry name" value="IMP2"/>
</dbReference>
<dbReference type="RefSeq" id="XP_016229040.1">
    <property type="nucleotide sequence ID" value="XM_016365391.1"/>
</dbReference>
<evidence type="ECO:0000256" key="9">
    <source>
        <dbReference type="ARBA" id="ARBA00023136"/>
    </source>
</evidence>
<dbReference type="GO" id="GO:0006627">
    <property type="term" value="P:protein processing involved in protein targeting to mitochondrion"/>
    <property type="evidence" value="ECO:0007669"/>
    <property type="project" value="InterPro"/>
</dbReference>
<dbReference type="InterPro" id="IPR019533">
    <property type="entry name" value="Peptidase_S26"/>
</dbReference>
<evidence type="ECO:0000256" key="4">
    <source>
        <dbReference type="ARBA" id="ARBA00022692"/>
    </source>
</evidence>
<keyword evidence="6 12" id="KW-0378">Hydrolase</keyword>
<evidence type="ECO:0000256" key="12">
    <source>
        <dbReference type="RuleBase" id="RU362041"/>
    </source>
</evidence>
<proteinExistence type="inferred from homology"/>